<protein>
    <submittedName>
        <fullName evidence="1">Uncharacterized protein</fullName>
    </submittedName>
</protein>
<accession>A0A9Q3EDS9</accession>
<proteinExistence type="predicted"/>
<dbReference type="EMBL" id="AVOT02028503">
    <property type="protein sequence ID" value="MBW0520995.1"/>
    <property type="molecule type" value="Genomic_DNA"/>
</dbReference>
<keyword evidence="2" id="KW-1185">Reference proteome</keyword>
<organism evidence="1 2">
    <name type="scientific">Austropuccinia psidii MF-1</name>
    <dbReference type="NCBI Taxonomy" id="1389203"/>
    <lineage>
        <taxon>Eukaryota</taxon>
        <taxon>Fungi</taxon>
        <taxon>Dikarya</taxon>
        <taxon>Basidiomycota</taxon>
        <taxon>Pucciniomycotina</taxon>
        <taxon>Pucciniomycetes</taxon>
        <taxon>Pucciniales</taxon>
        <taxon>Sphaerophragmiaceae</taxon>
        <taxon>Austropuccinia</taxon>
    </lineage>
</organism>
<sequence>MPIFNKPSSPVSDLVSSGKHQFKITHCFSNGFHNPKSSNHRKEDCYTKNPHLRPFKPNNNRKIHISPAAAHLATAHALTTLRISSSDVSNQIVIDCDAAHNMFYSRYVFSSFSNVAKF</sequence>
<name>A0A9Q3EDS9_9BASI</name>
<dbReference type="AlphaFoldDB" id="A0A9Q3EDS9"/>
<evidence type="ECO:0000313" key="2">
    <source>
        <dbReference type="Proteomes" id="UP000765509"/>
    </source>
</evidence>
<comment type="caution">
    <text evidence="1">The sequence shown here is derived from an EMBL/GenBank/DDBJ whole genome shotgun (WGS) entry which is preliminary data.</text>
</comment>
<dbReference type="Proteomes" id="UP000765509">
    <property type="component" value="Unassembled WGS sequence"/>
</dbReference>
<gene>
    <name evidence="1" type="ORF">O181_060710</name>
</gene>
<reference evidence="1" key="1">
    <citation type="submission" date="2021-03" db="EMBL/GenBank/DDBJ databases">
        <title>Draft genome sequence of rust myrtle Austropuccinia psidii MF-1, a brazilian biotype.</title>
        <authorList>
            <person name="Quecine M.C."/>
            <person name="Pachon D.M.R."/>
            <person name="Bonatelli M.L."/>
            <person name="Correr F.H."/>
            <person name="Franceschini L.M."/>
            <person name="Leite T.F."/>
            <person name="Margarido G.R.A."/>
            <person name="Almeida C.A."/>
            <person name="Ferrarezi J.A."/>
            <person name="Labate C.A."/>
        </authorList>
    </citation>
    <scope>NUCLEOTIDE SEQUENCE</scope>
    <source>
        <strain evidence="1">MF-1</strain>
    </source>
</reference>
<evidence type="ECO:0000313" key="1">
    <source>
        <dbReference type="EMBL" id="MBW0520995.1"/>
    </source>
</evidence>